<reference evidence="2 3" key="1">
    <citation type="submission" date="2020-10" db="EMBL/GenBank/DDBJ databases">
        <authorList>
            <person name="Peeters C."/>
        </authorList>
    </citation>
    <scope>NUCLEOTIDE SEQUENCE [LARGE SCALE GENOMIC DNA]</scope>
    <source>
        <strain evidence="2 3">LMG 27952</strain>
    </source>
</reference>
<feature type="chain" id="PRO_5046411363" description="Microcystin-dependent protein" evidence="1">
    <location>
        <begin position="24"/>
        <end position="390"/>
    </location>
</feature>
<evidence type="ECO:0000256" key="1">
    <source>
        <dbReference type="SAM" id="SignalP"/>
    </source>
</evidence>
<sequence length="390" mass="42391">MKKITHLALPAIVLAFLLDPALAQKVVHPSAFLGTTSDLTANPNDCNQLLKDGVFDQHDVLGTNFQQRVFLNRFCSAHYKTVQDAQSDSLNADIPIEEVMVGFGFSGQDSHFSQDYQTLCSQQDSFSTVNQSTTSKIRIADANLAQAFVQCVSGNPFSAYLTPTDSRQFQIYAKYNPIGGSSPTSQVKSFDYDPKQISCRNVPKEIGPEGWHIDCSRNDAKLAAQLSLNTAYGSASFTFPAISDKPAPAPSTYAVGDIVMSFFDETTFNAQHPGQTWRLCSGGTAPGTTWASLTNGAPLPDCQGRYPREYKSGLTPPLGQTQEDALQRHTHALPGPWQIMGDGQGGGDNPVARHAYGNTPSIYTDSGEQANFDSETRPKTIVVNFFVRVN</sequence>
<evidence type="ECO:0000313" key="3">
    <source>
        <dbReference type="Proteomes" id="UP000656319"/>
    </source>
</evidence>
<keyword evidence="1" id="KW-0732">Signal</keyword>
<evidence type="ECO:0000313" key="2">
    <source>
        <dbReference type="EMBL" id="CAD6531919.1"/>
    </source>
</evidence>
<dbReference type="RefSeq" id="WP_201696348.1">
    <property type="nucleotide sequence ID" value="NZ_CAJHCQ010000005.1"/>
</dbReference>
<name>A0ABM8NLQ5_9BURK</name>
<dbReference type="EMBL" id="CAJHCQ010000005">
    <property type="protein sequence ID" value="CAD6531919.1"/>
    <property type="molecule type" value="Genomic_DNA"/>
</dbReference>
<comment type="caution">
    <text evidence="2">The sequence shown here is derived from an EMBL/GenBank/DDBJ whole genome shotgun (WGS) entry which is preliminary data.</text>
</comment>
<dbReference type="SUPFAM" id="SSF88874">
    <property type="entry name" value="Receptor-binding domain of short tail fibre protein gp12"/>
    <property type="match status" value="1"/>
</dbReference>
<feature type="signal peptide" evidence="1">
    <location>
        <begin position="1"/>
        <end position="23"/>
    </location>
</feature>
<evidence type="ECO:0008006" key="4">
    <source>
        <dbReference type="Google" id="ProtNLM"/>
    </source>
</evidence>
<keyword evidence="3" id="KW-1185">Reference proteome</keyword>
<protein>
    <recommendedName>
        <fullName evidence="4">Microcystin-dependent protein</fullName>
    </recommendedName>
</protein>
<proteinExistence type="predicted"/>
<accession>A0ABM8NLQ5</accession>
<organism evidence="2 3">
    <name type="scientific">Paraburkholderia hiiakae</name>
    <dbReference type="NCBI Taxonomy" id="1081782"/>
    <lineage>
        <taxon>Bacteria</taxon>
        <taxon>Pseudomonadati</taxon>
        <taxon>Pseudomonadota</taxon>
        <taxon>Betaproteobacteria</taxon>
        <taxon>Burkholderiales</taxon>
        <taxon>Burkholderiaceae</taxon>
        <taxon>Paraburkholderia</taxon>
    </lineage>
</organism>
<gene>
    <name evidence="2" type="ORF">LMG27952_02636</name>
</gene>
<dbReference type="Proteomes" id="UP000656319">
    <property type="component" value="Unassembled WGS sequence"/>
</dbReference>